<proteinExistence type="predicted"/>
<evidence type="ECO:0000313" key="2">
    <source>
        <dbReference type="Proteomes" id="UP000285712"/>
    </source>
</evidence>
<name>A0A3R6XBP2_APHAT</name>
<sequence length="179" mass="18788">MAIEVLHLPVSSELVVSSASHVPSSGLVGHCVHIGEPGNLKPRPELHLPGSSAPCGCYNTTIVDSFVLDDALVQDTFLLHRTYVSHGAVVVGCGTITCSGTDVTNGNGTVLKVGVEIGGREIAMFADMPFHLAAVVGETRGNVSELKAYEDLVRTYTKKVQCDGFNVIAHQAKVSSGMT</sequence>
<dbReference type="Proteomes" id="UP000285712">
    <property type="component" value="Unassembled WGS sequence"/>
</dbReference>
<dbReference type="AlphaFoldDB" id="A0A3R6XBP2"/>
<organism evidence="1 2">
    <name type="scientific">Aphanomyces astaci</name>
    <name type="common">Crayfish plague agent</name>
    <dbReference type="NCBI Taxonomy" id="112090"/>
    <lineage>
        <taxon>Eukaryota</taxon>
        <taxon>Sar</taxon>
        <taxon>Stramenopiles</taxon>
        <taxon>Oomycota</taxon>
        <taxon>Saprolegniomycetes</taxon>
        <taxon>Saprolegniales</taxon>
        <taxon>Verrucalvaceae</taxon>
        <taxon>Aphanomyces</taxon>
    </lineage>
</organism>
<dbReference type="EMBL" id="QUTG01002487">
    <property type="protein sequence ID" value="RHY96047.1"/>
    <property type="molecule type" value="Genomic_DNA"/>
</dbReference>
<evidence type="ECO:0000313" key="1">
    <source>
        <dbReference type="EMBL" id="RHY96047.1"/>
    </source>
</evidence>
<accession>A0A3R6XBP2</accession>
<comment type="caution">
    <text evidence="1">The sequence shown here is derived from an EMBL/GenBank/DDBJ whole genome shotgun (WGS) entry which is preliminary data.</text>
</comment>
<reference evidence="1 2" key="1">
    <citation type="submission" date="2018-08" db="EMBL/GenBank/DDBJ databases">
        <title>Aphanomyces genome sequencing and annotation.</title>
        <authorList>
            <person name="Minardi D."/>
            <person name="Oidtmann B."/>
            <person name="Van Der Giezen M."/>
            <person name="Studholme D.J."/>
        </authorList>
    </citation>
    <scope>NUCLEOTIDE SEQUENCE [LARGE SCALE GENOMIC DNA]</scope>
    <source>
        <strain evidence="1 2">Sv</strain>
    </source>
</reference>
<dbReference type="VEuPathDB" id="FungiDB:H257_10501"/>
<protein>
    <submittedName>
        <fullName evidence="1">Uncharacterized protein</fullName>
    </submittedName>
</protein>
<gene>
    <name evidence="1" type="ORF">DYB35_002028</name>
</gene>